<keyword evidence="12" id="KW-1185">Reference proteome</keyword>
<dbReference type="EC" id="2.7.7.3" evidence="9"/>
<evidence type="ECO:0000256" key="1">
    <source>
        <dbReference type="ARBA" id="ARBA00022490"/>
    </source>
</evidence>
<dbReference type="SUPFAM" id="SSF52374">
    <property type="entry name" value="Nucleotidylyl transferase"/>
    <property type="match status" value="1"/>
</dbReference>
<name>A0ABY5V222_9BACT</name>
<gene>
    <name evidence="9 11" type="primary">coaD</name>
    <name evidence="11" type="ORF">NQ491_03220</name>
</gene>
<accession>A0ABY5V222</accession>
<dbReference type="NCBIfam" id="TIGR01510">
    <property type="entry name" value="coaD_prev_kdtB"/>
    <property type="match status" value="1"/>
</dbReference>
<feature type="domain" description="Cytidyltransferase-like" evidence="10">
    <location>
        <begin position="6"/>
        <end position="134"/>
    </location>
</feature>
<keyword evidence="5 9" id="KW-0067">ATP-binding</keyword>
<reference evidence="11" key="1">
    <citation type="journal article" date="2022" name="Cell">
        <title>Design, construction, and in vivo augmentation of a complex gut microbiome.</title>
        <authorList>
            <person name="Cheng A.G."/>
            <person name="Ho P.Y."/>
            <person name="Aranda-Diaz A."/>
            <person name="Jain S."/>
            <person name="Yu F.B."/>
            <person name="Meng X."/>
            <person name="Wang M."/>
            <person name="Iakiviak M."/>
            <person name="Nagashima K."/>
            <person name="Zhao A."/>
            <person name="Murugkar P."/>
            <person name="Patil A."/>
            <person name="Atabakhsh K."/>
            <person name="Weakley A."/>
            <person name="Yan J."/>
            <person name="Brumbaugh A.R."/>
            <person name="Higginbottom S."/>
            <person name="Dimas A."/>
            <person name="Shiver A.L."/>
            <person name="Deutschbauer A."/>
            <person name="Neff N."/>
            <person name="Sonnenburg J.L."/>
            <person name="Huang K.C."/>
            <person name="Fischbach M.A."/>
        </authorList>
    </citation>
    <scope>NUCLEOTIDE SEQUENCE</scope>
    <source>
        <strain evidence="11">AP11</strain>
    </source>
</reference>
<organism evidence="11 12">
    <name type="scientific">Alistipes ihumii AP11</name>
    <dbReference type="NCBI Taxonomy" id="1211813"/>
    <lineage>
        <taxon>Bacteria</taxon>
        <taxon>Pseudomonadati</taxon>
        <taxon>Bacteroidota</taxon>
        <taxon>Bacteroidia</taxon>
        <taxon>Bacteroidales</taxon>
        <taxon>Rikenellaceae</taxon>
        <taxon>Alistipes</taxon>
    </lineage>
</organism>
<dbReference type="HAMAP" id="MF_00151">
    <property type="entry name" value="PPAT_bact"/>
    <property type="match status" value="1"/>
</dbReference>
<evidence type="ECO:0000256" key="9">
    <source>
        <dbReference type="HAMAP-Rule" id="MF_00151"/>
    </source>
</evidence>
<dbReference type="PRINTS" id="PR01020">
    <property type="entry name" value="LPSBIOSNTHSS"/>
</dbReference>
<feature type="binding site" evidence="9">
    <location>
        <position position="42"/>
    </location>
    <ligand>
        <name>substrate</name>
    </ligand>
</feature>
<keyword evidence="4 9" id="KW-0547">Nucleotide-binding</keyword>
<dbReference type="InterPro" id="IPR014729">
    <property type="entry name" value="Rossmann-like_a/b/a_fold"/>
</dbReference>
<dbReference type="NCBIfam" id="TIGR00125">
    <property type="entry name" value="cyt_tran_rel"/>
    <property type="match status" value="1"/>
</dbReference>
<evidence type="ECO:0000256" key="5">
    <source>
        <dbReference type="ARBA" id="ARBA00022840"/>
    </source>
</evidence>
<keyword evidence="7 9" id="KW-0173">Coenzyme A biosynthesis</keyword>
<dbReference type="EMBL" id="CP102294">
    <property type="protein sequence ID" value="UWN57804.1"/>
    <property type="molecule type" value="Genomic_DNA"/>
</dbReference>
<keyword evidence="6 9" id="KW-0460">Magnesium</keyword>
<dbReference type="PANTHER" id="PTHR21342:SF1">
    <property type="entry name" value="PHOSPHOPANTETHEINE ADENYLYLTRANSFERASE"/>
    <property type="match status" value="1"/>
</dbReference>
<evidence type="ECO:0000256" key="3">
    <source>
        <dbReference type="ARBA" id="ARBA00022695"/>
    </source>
</evidence>
<comment type="subcellular location">
    <subcellularLocation>
        <location evidence="9">Cytoplasm</location>
    </subcellularLocation>
</comment>
<comment type="subunit">
    <text evidence="9">Homohexamer.</text>
</comment>
<evidence type="ECO:0000256" key="7">
    <source>
        <dbReference type="ARBA" id="ARBA00022993"/>
    </source>
</evidence>
<evidence type="ECO:0000259" key="10">
    <source>
        <dbReference type="Pfam" id="PF01467"/>
    </source>
</evidence>
<comment type="catalytic activity">
    <reaction evidence="8 9">
        <text>(R)-4'-phosphopantetheine + ATP + H(+) = 3'-dephospho-CoA + diphosphate</text>
        <dbReference type="Rhea" id="RHEA:19801"/>
        <dbReference type="ChEBI" id="CHEBI:15378"/>
        <dbReference type="ChEBI" id="CHEBI:30616"/>
        <dbReference type="ChEBI" id="CHEBI:33019"/>
        <dbReference type="ChEBI" id="CHEBI:57328"/>
        <dbReference type="ChEBI" id="CHEBI:61723"/>
        <dbReference type="EC" id="2.7.7.3"/>
    </reaction>
</comment>
<dbReference type="Proteomes" id="UP001059295">
    <property type="component" value="Chromosome"/>
</dbReference>
<dbReference type="Pfam" id="PF01467">
    <property type="entry name" value="CTP_transf_like"/>
    <property type="match status" value="1"/>
</dbReference>
<feature type="binding site" evidence="9">
    <location>
        <position position="99"/>
    </location>
    <ligand>
        <name>ATP</name>
        <dbReference type="ChEBI" id="CHEBI:30616"/>
    </ligand>
</feature>
<evidence type="ECO:0000256" key="4">
    <source>
        <dbReference type="ARBA" id="ARBA00022741"/>
    </source>
</evidence>
<protein>
    <recommendedName>
        <fullName evidence="9">Phosphopantetheine adenylyltransferase</fullName>
        <ecNumber evidence="9">2.7.7.3</ecNumber>
    </recommendedName>
    <alternativeName>
        <fullName evidence="9">Dephospho-CoA pyrophosphorylase</fullName>
    </alternativeName>
    <alternativeName>
        <fullName evidence="9">Pantetheine-phosphate adenylyltransferase</fullName>
        <shortName evidence="9">PPAT</shortName>
    </alternativeName>
</protein>
<feature type="binding site" evidence="9">
    <location>
        <begin position="124"/>
        <end position="130"/>
    </location>
    <ligand>
        <name>ATP</name>
        <dbReference type="ChEBI" id="CHEBI:30616"/>
    </ligand>
</feature>
<feature type="binding site" evidence="9">
    <location>
        <position position="18"/>
    </location>
    <ligand>
        <name>ATP</name>
        <dbReference type="ChEBI" id="CHEBI:30616"/>
    </ligand>
</feature>
<feature type="binding site" evidence="9">
    <location>
        <position position="88"/>
    </location>
    <ligand>
        <name>substrate</name>
    </ligand>
</feature>
<dbReference type="GO" id="GO:0004595">
    <property type="term" value="F:pantetheine-phosphate adenylyltransferase activity"/>
    <property type="evidence" value="ECO:0007669"/>
    <property type="project" value="UniProtKB-EC"/>
</dbReference>
<feature type="binding site" evidence="9">
    <location>
        <position position="74"/>
    </location>
    <ligand>
        <name>substrate</name>
    </ligand>
</feature>
<dbReference type="Gene3D" id="3.40.50.620">
    <property type="entry name" value="HUPs"/>
    <property type="match status" value="1"/>
</dbReference>
<comment type="cofactor">
    <cofactor evidence="9">
        <name>Mg(2+)</name>
        <dbReference type="ChEBI" id="CHEBI:18420"/>
    </cofactor>
</comment>
<feature type="binding site" evidence="9">
    <location>
        <position position="10"/>
    </location>
    <ligand>
        <name>substrate</name>
    </ligand>
</feature>
<evidence type="ECO:0000256" key="2">
    <source>
        <dbReference type="ARBA" id="ARBA00022679"/>
    </source>
</evidence>
<keyword evidence="3 9" id="KW-0548">Nucleotidyltransferase</keyword>
<feature type="binding site" evidence="9">
    <location>
        <begin position="89"/>
        <end position="91"/>
    </location>
    <ligand>
        <name>ATP</name>
        <dbReference type="ChEBI" id="CHEBI:30616"/>
    </ligand>
</feature>
<comment type="similarity">
    <text evidence="9">Belongs to the bacterial CoaD family.</text>
</comment>
<dbReference type="InterPro" id="IPR001980">
    <property type="entry name" value="PPAT"/>
</dbReference>
<feature type="binding site" evidence="9">
    <location>
        <begin position="10"/>
        <end position="11"/>
    </location>
    <ligand>
        <name>ATP</name>
        <dbReference type="ChEBI" id="CHEBI:30616"/>
    </ligand>
</feature>
<keyword evidence="1 9" id="KW-0963">Cytoplasm</keyword>
<comment type="function">
    <text evidence="9">Reversibly transfers an adenylyl group from ATP to 4'-phosphopantetheine, yielding dephospho-CoA (dPCoA) and pyrophosphate.</text>
</comment>
<proteinExistence type="inferred from homology"/>
<dbReference type="RefSeq" id="WP_019244761.1">
    <property type="nucleotide sequence ID" value="NZ_CAPH01000003.1"/>
</dbReference>
<evidence type="ECO:0000313" key="11">
    <source>
        <dbReference type="EMBL" id="UWN57804.1"/>
    </source>
</evidence>
<evidence type="ECO:0000256" key="6">
    <source>
        <dbReference type="ARBA" id="ARBA00022842"/>
    </source>
</evidence>
<keyword evidence="2 9" id="KW-0808">Transferase</keyword>
<feature type="site" description="Transition state stabilizer" evidence="9">
    <location>
        <position position="18"/>
    </location>
</feature>
<dbReference type="InterPro" id="IPR004821">
    <property type="entry name" value="Cyt_trans-like"/>
</dbReference>
<comment type="pathway">
    <text evidence="9">Cofactor biosynthesis; coenzyme A biosynthesis; CoA from (R)-pantothenate: step 4/5.</text>
</comment>
<evidence type="ECO:0000256" key="8">
    <source>
        <dbReference type="ARBA" id="ARBA00029346"/>
    </source>
</evidence>
<dbReference type="GeneID" id="82890712"/>
<sequence length="156" mass="17828">MNRTALFPGSFDPFTLGHKIVVDQGLELFERIVIAVGVNTEKRGLLTPENRARLIRDLYRNDSRIEVVIYNELTGKVCRQLGIDTILRGLRNTVDFEYERNIMQVNQTLFPEIKTVLLFTPARYVAISSSVIRELVTFGGDPTPLMPENIDIKNYL</sequence>
<evidence type="ECO:0000313" key="12">
    <source>
        <dbReference type="Proteomes" id="UP001059295"/>
    </source>
</evidence>
<dbReference type="PANTHER" id="PTHR21342">
    <property type="entry name" value="PHOSPHOPANTETHEINE ADENYLYLTRANSFERASE"/>
    <property type="match status" value="1"/>
</dbReference>